<keyword evidence="1" id="KW-0732">Signal</keyword>
<dbReference type="AlphaFoldDB" id="J2EIU0"/>
<dbReference type="PATRIC" id="fig|1038922.3.peg.2253"/>
<evidence type="ECO:0000256" key="1">
    <source>
        <dbReference type="SAM" id="SignalP"/>
    </source>
</evidence>
<reference evidence="2" key="1">
    <citation type="journal article" date="2012" name="PLoS Genet.">
        <title>Comparative Genomics of Plant-Associated Pseudomonas spp.: Insights into Diversity and Inheritance of Traits Involved in Multitrophic Interactions.</title>
        <authorList>
            <person name="Loper J.E."/>
            <person name="Hassan K.A."/>
            <person name="Mavrodi D.V."/>
            <person name="Davis E.W.II."/>
            <person name="Lim C.K."/>
            <person name="Shaffer B.T."/>
            <person name="Elbourne L.D."/>
            <person name="Stockwell V.O."/>
            <person name="Hartney S.L."/>
            <person name="Breakwell K."/>
            <person name="Henkels M.D."/>
            <person name="Tetu S.G."/>
            <person name="Rangel L.I."/>
            <person name="Kidarsa T.A."/>
            <person name="Wilson N.L."/>
            <person name="van de Mortel J.E."/>
            <person name="Song C."/>
            <person name="Blumhagen R."/>
            <person name="Radune D."/>
            <person name="Hostetler J.B."/>
            <person name="Brinkac L.M."/>
            <person name="Durkin A.S."/>
            <person name="Kluepfel D.A."/>
            <person name="Wechter W.P."/>
            <person name="Anderson A.J."/>
            <person name="Kim Y.C."/>
            <person name="Pierson L.S.III."/>
            <person name="Pierson E.A."/>
            <person name="Lindow S.E."/>
            <person name="Kobayashi D.Y."/>
            <person name="Raaijmakers J.M."/>
            <person name="Weller D.M."/>
            <person name="Thomashow L.S."/>
            <person name="Allen A.E."/>
            <person name="Paulsen I.T."/>
        </authorList>
    </citation>
    <scope>NUCLEOTIDE SEQUENCE [LARGE SCALE GENOMIC DNA]</scope>
    <source>
        <strain evidence="2">Q2-87</strain>
    </source>
</reference>
<dbReference type="Proteomes" id="UP000007289">
    <property type="component" value="Chromosome"/>
</dbReference>
<dbReference type="HOGENOM" id="CLU_3256561_0_0_6"/>
<evidence type="ECO:0000313" key="2">
    <source>
        <dbReference type="EMBL" id="EJL03390.1"/>
    </source>
</evidence>
<name>J2EIU0_PSEFQ</name>
<protein>
    <submittedName>
        <fullName evidence="2">Uncharacterized protein</fullName>
    </submittedName>
</protein>
<comment type="caution">
    <text evidence="2">The sequence shown here is derived from an EMBL/GenBank/DDBJ whole genome shotgun (WGS) entry which is preliminary data.</text>
</comment>
<feature type="signal peptide" evidence="1">
    <location>
        <begin position="1"/>
        <end position="21"/>
    </location>
</feature>
<organism evidence="2">
    <name type="scientific">Pseudomonas fluorescens (strain Q2-87)</name>
    <dbReference type="NCBI Taxonomy" id="1038922"/>
    <lineage>
        <taxon>Bacteria</taxon>
        <taxon>Pseudomonadati</taxon>
        <taxon>Pseudomonadota</taxon>
        <taxon>Gammaproteobacteria</taxon>
        <taxon>Pseudomonadales</taxon>
        <taxon>Pseudomonadaceae</taxon>
        <taxon>Pseudomonas</taxon>
    </lineage>
</organism>
<gene>
    <name evidence="2" type="ORF">PflQ2_3252</name>
</gene>
<sequence>MNCKNLSIASLFAIVSLGAVAANAQENVTPQAYMYYDHLDIA</sequence>
<dbReference type="EMBL" id="AGBM01000001">
    <property type="protein sequence ID" value="EJL03390.1"/>
    <property type="molecule type" value="Genomic_DNA"/>
</dbReference>
<proteinExistence type="predicted"/>
<accession>J2EIU0</accession>
<feature type="chain" id="PRO_5003747256" evidence="1">
    <location>
        <begin position="22"/>
        <end position="42"/>
    </location>
</feature>